<keyword evidence="1" id="KW-1133">Transmembrane helix</keyword>
<keyword evidence="3" id="KW-1185">Reference proteome</keyword>
<protein>
    <recommendedName>
        <fullName evidence="1">HVA22-like protein</fullName>
    </recommendedName>
</protein>
<keyword evidence="1" id="KW-0812">Transmembrane</keyword>
<dbReference type="PANTHER" id="PTHR12300">
    <property type="entry name" value="HVA22-LIKE PROTEINS"/>
    <property type="match status" value="1"/>
</dbReference>
<dbReference type="AlphaFoldDB" id="A0A8K0IU82"/>
<evidence type="ECO:0000313" key="3">
    <source>
        <dbReference type="Proteomes" id="UP000797356"/>
    </source>
</evidence>
<organism evidence="2 3">
    <name type="scientific">Cocos nucifera</name>
    <name type="common">Coconut palm</name>
    <dbReference type="NCBI Taxonomy" id="13894"/>
    <lineage>
        <taxon>Eukaryota</taxon>
        <taxon>Viridiplantae</taxon>
        <taxon>Streptophyta</taxon>
        <taxon>Embryophyta</taxon>
        <taxon>Tracheophyta</taxon>
        <taxon>Spermatophyta</taxon>
        <taxon>Magnoliopsida</taxon>
        <taxon>Liliopsida</taxon>
        <taxon>Arecaceae</taxon>
        <taxon>Arecoideae</taxon>
        <taxon>Cocoseae</taxon>
        <taxon>Attaleinae</taxon>
        <taxon>Cocos</taxon>
    </lineage>
</organism>
<dbReference type="OrthoDB" id="10009287at2759"/>
<dbReference type="EMBL" id="CM017885">
    <property type="protein sequence ID" value="KAG1367786.1"/>
    <property type="molecule type" value="Genomic_DNA"/>
</dbReference>
<feature type="transmembrane region" description="Helical" evidence="1">
    <location>
        <begin position="46"/>
        <end position="65"/>
    </location>
</feature>
<dbReference type="InterPro" id="IPR004345">
    <property type="entry name" value="TB2_DP1_HVA22"/>
</dbReference>
<feature type="transmembrane region" description="Helical" evidence="1">
    <location>
        <begin position="21"/>
        <end position="40"/>
    </location>
</feature>
<gene>
    <name evidence="2" type="ORF">COCNU_14G002540</name>
</gene>
<name>A0A8K0IU82_COCNU</name>
<reference evidence="2" key="1">
    <citation type="journal article" date="2017" name="Gigascience">
        <title>The genome draft of coconut (Cocos nucifera).</title>
        <authorList>
            <person name="Xiao Y."/>
            <person name="Xu P."/>
            <person name="Fan H."/>
            <person name="Baudouin L."/>
            <person name="Xia W."/>
            <person name="Bocs S."/>
            <person name="Xu J."/>
            <person name="Li Q."/>
            <person name="Guo A."/>
            <person name="Zhou L."/>
            <person name="Li J."/>
            <person name="Wu Y."/>
            <person name="Ma Z."/>
            <person name="Armero A."/>
            <person name="Issali A.E."/>
            <person name="Liu N."/>
            <person name="Peng M."/>
            <person name="Yang Y."/>
        </authorList>
    </citation>
    <scope>NUCLEOTIDE SEQUENCE</scope>
    <source>
        <tissue evidence="2">Spear leaf of Hainan Tall coconut</tissue>
    </source>
</reference>
<reference evidence="2" key="2">
    <citation type="submission" date="2019-07" db="EMBL/GenBank/DDBJ databases">
        <authorList>
            <person name="Yang Y."/>
            <person name="Bocs S."/>
            <person name="Baudouin L."/>
        </authorList>
    </citation>
    <scope>NUCLEOTIDE SEQUENCE</scope>
    <source>
        <tissue evidence="2">Spear leaf of Hainan Tall coconut</tissue>
    </source>
</reference>
<proteinExistence type="inferred from homology"/>
<dbReference type="PANTHER" id="PTHR12300:SF99">
    <property type="entry name" value="HVA22-LIKE PROTEIN F"/>
    <property type="match status" value="1"/>
</dbReference>
<comment type="subcellular location">
    <subcellularLocation>
        <location evidence="1">Membrane</location>
        <topology evidence="1">Multi-pass membrane protein</topology>
    </subcellularLocation>
</comment>
<evidence type="ECO:0000313" key="2">
    <source>
        <dbReference type="EMBL" id="KAG1367786.1"/>
    </source>
</evidence>
<accession>A0A8K0IU82</accession>
<dbReference type="Proteomes" id="UP000797356">
    <property type="component" value="Chromosome 14"/>
</dbReference>
<evidence type="ECO:0000256" key="1">
    <source>
        <dbReference type="RuleBase" id="RU362006"/>
    </source>
</evidence>
<keyword evidence="1" id="KW-0472">Membrane</keyword>
<comment type="similarity">
    <text evidence="1">Belongs to the DP1 family.</text>
</comment>
<dbReference type="GO" id="GO:0016020">
    <property type="term" value="C:membrane"/>
    <property type="evidence" value="ECO:0007669"/>
    <property type="project" value="UniProtKB-SubCell"/>
</dbReference>
<sequence>MRAIESPSSLDDQQWLTYWMLYSLITLFELTCWNVLQWFLLWPYMKLVFCLWLVLPIFNGAAYIYENFVRRYVKIGNYAGSRYPEDQRRILQMLNLDSRKPVEQYIEKYGSEAFQRVVEASTCCSLINYGNSYKISNGAGQKGGQETLNKMLEKDALPLLLLSTLENTVMYGEAIIV</sequence>
<comment type="caution">
    <text evidence="2">The sequence shown here is derived from an EMBL/GenBank/DDBJ whole genome shotgun (WGS) entry which is preliminary data.</text>
</comment>
<dbReference type="Pfam" id="PF03134">
    <property type="entry name" value="TB2_DP1_HVA22"/>
    <property type="match status" value="1"/>
</dbReference>